<comment type="caution">
    <text evidence="1">The sequence shown here is derived from an EMBL/GenBank/DDBJ whole genome shotgun (WGS) entry which is preliminary data.</text>
</comment>
<dbReference type="EMBL" id="LAZR01022887">
    <property type="protein sequence ID" value="KKL80321.1"/>
    <property type="molecule type" value="Genomic_DNA"/>
</dbReference>
<organism evidence="1">
    <name type="scientific">marine sediment metagenome</name>
    <dbReference type="NCBI Taxonomy" id="412755"/>
    <lineage>
        <taxon>unclassified sequences</taxon>
        <taxon>metagenomes</taxon>
        <taxon>ecological metagenomes</taxon>
    </lineage>
</organism>
<proteinExistence type="predicted"/>
<protein>
    <submittedName>
        <fullName evidence="1">Uncharacterized protein</fullName>
    </submittedName>
</protein>
<name>A0A0F9FPF8_9ZZZZ</name>
<evidence type="ECO:0000313" key="1">
    <source>
        <dbReference type="EMBL" id="KKL80321.1"/>
    </source>
</evidence>
<reference evidence="1" key="1">
    <citation type="journal article" date="2015" name="Nature">
        <title>Complex archaea that bridge the gap between prokaryotes and eukaryotes.</title>
        <authorList>
            <person name="Spang A."/>
            <person name="Saw J.H."/>
            <person name="Jorgensen S.L."/>
            <person name="Zaremba-Niedzwiedzka K."/>
            <person name="Martijn J."/>
            <person name="Lind A.E."/>
            <person name="van Eijk R."/>
            <person name="Schleper C."/>
            <person name="Guy L."/>
            <person name="Ettema T.J."/>
        </authorList>
    </citation>
    <scope>NUCLEOTIDE SEQUENCE</scope>
</reference>
<sequence>MMEKVLIKLSKKQIDKLLTELDLCTLVKQGKTKQQRLEQSIVAAISDWFQQREYWRKYSDEWDANRTIFSAYLGMKYGK</sequence>
<accession>A0A0F9FPF8</accession>
<gene>
    <name evidence="1" type="ORF">LCGC14_2005940</name>
</gene>
<dbReference type="AlphaFoldDB" id="A0A0F9FPF8"/>